<name>A0A976G839_9BURK</name>
<evidence type="ECO:0000259" key="14">
    <source>
        <dbReference type="PROSITE" id="PS50880"/>
    </source>
</evidence>
<dbReference type="CDD" id="cd03362">
    <property type="entry name" value="TOPRIM_TopoIA_TopoIII"/>
    <property type="match status" value="1"/>
</dbReference>
<dbReference type="Pfam" id="PF01131">
    <property type="entry name" value="Topoisom_bac"/>
    <property type="match status" value="1"/>
</dbReference>
<dbReference type="InterPro" id="IPR013826">
    <property type="entry name" value="Topo_IA_cen_sub3"/>
</dbReference>
<dbReference type="PRINTS" id="PR00417">
    <property type="entry name" value="PRTPISMRASEI"/>
</dbReference>
<dbReference type="GO" id="GO:0006310">
    <property type="term" value="P:DNA recombination"/>
    <property type="evidence" value="ECO:0007669"/>
    <property type="project" value="TreeGrafter"/>
</dbReference>
<dbReference type="InterPro" id="IPR034144">
    <property type="entry name" value="TOPRIM_TopoIII"/>
</dbReference>
<evidence type="ECO:0000256" key="6">
    <source>
        <dbReference type="ARBA" id="ARBA00023029"/>
    </source>
</evidence>
<evidence type="ECO:0000313" key="18">
    <source>
        <dbReference type="Proteomes" id="UP000256862"/>
    </source>
</evidence>
<dbReference type="NCBIfam" id="TIGR01056">
    <property type="entry name" value="topB"/>
    <property type="match status" value="1"/>
</dbReference>
<dbReference type="GO" id="GO:0046872">
    <property type="term" value="F:metal ion binding"/>
    <property type="evidence" value="ECO:0007669"/>
    <property type="project" value="UniProtKB-KW"/>
</dbReference>
<gene>
    <name evidence="17" type="ORF">CO2235_10203</name>
    <name evidence="16" type="ORF">JTE92_30035</name>
</gene>
<dbReference type="PANTHER" id="PTHR11390">
    <property type="entry name" value="PROKARYOTIC DNA TOPOISOMERASE"/>
    <property type="match status" value="1"/>
</dbReference>
<evidence type="ECO:0000313" key="19">
    <source>
        <dbReference type="Proteomes" id="UP000623307"/>
    </source>
</evidence>
<reference evidence="17 18" key="1">
    <citation type="submission" date="2018-01" db="EMBL/GenBank/DDBJ databases">
        <authorList>
            <person name="Clerissi C."/>
        </authorList>
    </citation>
    <scope>NUCLEOTIDE SEQUENCE [LARGE SCALE GENOMIC DNA]</scope>
    <source>
        <strain evidence="17">Cupriavidus oxalaticus LMG 2235</strain>
    </source>
</reference>
<dbReference type="GO" id="GO:0003917">
    <property type="term" value="F:DNA topoisomerase type I (single strand cut, ATP-independent) activity"/>
    <property type="evidence" value="ECO:0007669"/>
    <property type="project" value="UniProtKB-EC"/>
</dbReference>
<dbReference type="InterPro" id="IPR000380">
    <property type="entry name" value="Topo_IA"/>
</dbReference>
<dbReference type="EMBL" id="CP069812">
    <property type="protein sequence ID" value="QRQ94257.1"/>
    <property type="molecule type" value="Genomic_DNA"/>
</dbReference>
<evidence type="ECO:0000256" key="12">
    <source>
        <dbReference type="ARBA" id="ARBA00032877"/>
    </source>
</evidence>
<evidence type="ECO:0000256" key="4">
    <source>
        <dbReference type="ARBA" id="ARBA00022723"/>
    </source>
</evidence>
<dbReference type="GO" id="GO:0043597">
    <property type="term" value="C:cytoplasmic replication fork"/>
    <property type="evidence" value="ECO:0007669"/>
    <property type="project" value="TreeGrafter"/>
</dbReference>
<dbReference type="GO" id="GO:0006281">
    <property type="term" value="P:DNA repair"/>
    <property type="evidence" value="ECO:0007669"/>
    <property type="project" value="TreeGrafter"/>
</dbReference>
<evidence type="ECO:0000256" key="7">
    <source>
        <dbReference type="ARBA" id="ARBA00023125"/>
    </source>
</evidence>
<evidence type="ECO:0000256" key="2">
    <source>
        <dbReference type="ARBA" id="ARBA00009446"/>
    </source>
</evidence>
<dbReference type="NCBIfam" id="NF011313">
    <property type="entry name" value="PRK14724.1"/>
    <property type="match status" value="1"/>
</dbReference>
<dbReference type="InterPro" id="IPR006171">
    <property type="entry name" value="TOPRIM_dom"/>
</dbReference>
<evidence type="ECO:0000256" key="13">
    <source>
        <dbReference type="SAM" id="MobiDB-lite"/>
    </source>
</evidence>
<dbReference type="PROSITE" id="PS50880">
    <property type="entry name" value="TOPRIM"/>
    <property type="match status" value="1"/>
</dbReference>
<dbReference type="GO" id="GO:0006265">
    <property type="term" value="P:DNA topological change"/>
    <property type="evidence" value="ECO:0007669"/>
    <property type="project" value="InterPro"/>
</dbReference>
<dbReference type="PROSITE" id="PS00396">
    <property type="entry name" value="TOPO_IA_1"/>
    <property type="match status" value="1"/>
</dbReference>
<dbReference type="Gene3D" id="3.40.50.140">
    <property type="match status" value="1"/>
</dbReference>
<evidence type="ECO:0000256" key="3">
    <source>
        <dbReference type="ARBA" id="ARBA00012891"/>
    </source>
</evidence>
<dbReference type="EC" id="5.6.2.1" evidence="3"/>
<dbReference type="InterPro" id="IPR023406">
    <property type="entry name" value="Topo_IA_AS"/>
</dbReference>
<dbReference type="Pfam" id="PF01751">
    <property type="entry name" value="Toprim"/>
    <property type="match status" value="1"/>
</dbReference>
<dbReference type="InterPro" id="IPR023405">
    <property type="entry name" value="Topo_IA_core_domain"/>
</dbReference>
<dbReference type="PROSITE" id="PS52039">
    <property type="entry name" value="TOPO_IA_2"/>
    <property type="match status" value="1"/>
</dbReference>
<keyword evidence="5" id="KW-0460">Magnesium</keyword>
<dbReference type="Gene3D" id="1.10.290.10">
    <property type="entry name" value="Topoisomerase I, domain 4"/>
    <property type="match status" value="1"/>
</dbReference>
<dbReference type="InterPro" id="IPR005738">
    <property type="entry name" value="TopoIII"/>
</dbReference>
<dbReference type="SMART" id="SM00437">
    <property type="entry name" value="TOP1Ac"/>
    <property type="match status" value="1"/>
</dbReference>
<dbReference type="NCBIfam" id="NF005829">
    <property type="entry name" value="PRK07726.1"/>
    <property type="match status" value="1"/>
</dbReference>
<dbReference type="CDD" id="cd00186">
    <property type="entry name" value="TOP1Ac"/>
    <property type="match status" value="1"/>
</dbReference>
<dbReference type="PANTHER" id="PTHR11390:SF21">
    <property type="entry name" value="DNA TOPOISOMERASE 3-ALPHA"/>
    <property type="match status" value="1"/>
</dbReference>
<comment type="similarity">
    <text evidence="2">Belongs to the type IA topoisomerase family.</text>
</comment>
<accession>A0A976G839</accession>
<evidence type="ECO:0000256" key="1">
    <source>
        <dbReference type="ARBA" id="ARBA00000213"/>
    </source>
</evidence>
<dbReference type="GeneID" id="303493830"/>
<feature type="domain" description="Topo IA-type catalytic" evidence="15">
    <location>
        <begin position="153"/>
        <end position="608"/>
    </location>
</feature>
<dbReference type="EMBL" id="OGUS01000109">
    <property type="protein sequence ID" value="SPC10818.1"/>
    <property type="molecule type" value="Genomic_DNA"/>
</dbReference>
<dbReference type="Proteomes" id="UP000256862">
    <property type="component" value="Chromosome CO2235"/>
</dbReference>
<dbReference type="InterPro" id="IPR025589">
    <property type="entry name" value="Toprim_C_rpt"/>
</dbReference>
<dbReference type="Pfam" id="PF13342">
    <property type="entry name" value="Toprim_Crpt"/>
    <property type="match status" value="2"/>
</dbReference>
<dbReference type="SMART" id="SM00436">
    <property type="entry name" value="TOP1Bc"/>
    <property type="match status" value="1"/>
</dbReference>
<reference evidence="16 19" key="2">
    <citation type="submission" date="2021-02" db="EMBL/GenBank/DDBJ databases">
        <title>Complete Genome Sequence of Cupriavidus oxalaticus Strain Ox1, a Soil Oxalate-Degrading Species.</title>
        <authorList>
            <person name="Palmieri F."/>
            <person name="Udriet P."/>
            <person name="Deuasquier M."/>
            <person name="Beaudoing E."/>
            <person name="Johnson S.L."/>
            <person name="Davenport K.W."/>
            <person name="Chain P.S."/>
            <person name="Bindschedler S."/>
            <person name="Junier P."/>
        </authorList>
    </citation>
    <scope>NUCLEOTIDE SEQUENCE [LARGE SCALE GENOMIC DNA]</scope>
    <source>
        <strain evidence="16 19">Ox1</strain>
    </source>
</reference>
<dbReference type="OrthoDB" id="9803554at2"/>
<dbReference type="Proteomes" id="UP000623307">
    <property type="component" value="Chromosome 2"/>
</dbReference>
<organism evidence="17 18">
    <name type="scientific">Cupriavidus oxalaticus</name>
    <dbReference type="NCBI Taxonomy" id="96344"/>
    <lineage>
        <taxon>Bacteria</taxon>
        <taxon>Pseudomonadati</taxon>
        <taxon>Pseudomonadota</taxon>
        <taxon>Betaproteobacteria</taxon>
        <taxon>Burkholderiales</taxon>
        <taxon>Burkholderiaceae</taxon>
        <taxon>Cupriavidus</taxon>
    </lineage>
</organism>
<dbReference type="InterPro" id="IPR003602">
    <property type="entry name" value="Topo_IA_DNA-bd_dom"/>
</dbReference>
<dbReference type="RefSeq" id="WP_063240011.1">
    <property type="nucleotide sequence ID" value="NZ_CP069810.1"/>
</dbReference>
<comment type="catalytic activity">
    <reaction evidence="1">
        <text>ATP-independent breakage of single-stranded DNA, followed by passage and rejoining.</text>
        <dbReference type="EC" id="5.6.2.1"/>
    </reaction>
</comment>
<dbReference type="InterPro" id="IPR013824">
    <property type="entry name" value="Topo_IA_cen_sub1"/>
</dbReference>
<dbReference type="InterPro" id="IPR003601">
    <property type="entry name" value="Topo_IA_2"/>
</dbReference>
<keyword evidence="19" id="KW-1185">Reference proteome</keyword>
<keyword evidence="8 17" id="KW-0413">Isomerase</keyword>
<feature type="compositionally biased region" description="Low complexity" evidence="13">
    <location>
        <begin position="846"/>
        <end position="878"/>
    </location>
</feature>
<keyword evidence="7" id="KW-0238">DNA-binding</keyword>
<dbReference type="SMART" id="SM00493">
    <property type="entry name" value="TOPRIM"/>
    <property type="match status" value="1"/>
</dbReference>
<dbReference type="SUPFAM" id="SSF56712">
    <property type="entry name" value="Prokaryotic type I DNA topoisomerase"/>
    <property type="match status" value="1"/>
</dbReference>
<evidence type="ECO:0000313" key="16">
    <source>
        <dbReference type="EMBL" id="QRQ94257.1"/>
    </source>
</evidence>
<evidence type="ECO:0000259" key="15">
    <source>
        <dbReference type="PROSITE" id="PS52039"/>
    </source>
</evidence>
<evidence type="ECO:0000256" key="9">
    <source>
        <dbReference type="ARBA" id="ARBA00030003"/>
    </source>
</evidence>
<keyword evidence="6" id="KW-0799">Topoisomerase</keyword>
<keyword evidence="4" id="KW-0479">Metal-binding</keyword>
<evidence type="ECO:0000256" key="11">
    <source>
        <dbReference type="ARBA" id="ARBA00032235"/>
    </source>
</evidence>
<dbReference type="Gene3D" id="2.70.20.10">
    <property type="entry name" value="Topoisomerase I, domain 3"/>
    <property type="match status" value="1"/>
</dbReference>
<dbReference type="InterPro" id="IPR013497">
    <property type="entry name" value="Topo_IA_cen"/>
</dbReference>
<sequence>MSKALIIAEKPSVAADIARALGGFTKHDEYFESDDYVLSSAVGHLVEIAAPDEYEVKRGKWSFANLPVIPPHFDLRPIAKTESRLKVLNRLIKRKDVTGLINACDAGREGELIFRLIAQQAKAKQPIRRLWLQSMTPQAIRDGFASLREDEDMLPLADAARCRSEADWLVGINGTRAMTAFNSKGGGFFLTTVGRVQTPTLSIVVEREEKIKHFVPRDYWEVRAEFIAAAGLYEGRWFDPKFKKSEFDPEARESRLWSEAEAKSIVAACRDKPGTVTEESKPSTQQSPALFDLTTLQREANSRFGFSAKNTLGLAQALYEKHKVLTYPRTDARALPEDYLDTVKQTMDMLADSSPNYLPHAKKILSQGWVKPNKKIFDNSKISDHFAIIPTLQAPKNLSEPEQKLYDLVVRRFLAVFFPAAEFQVTTRITEVAGHHFKTEGKVLVNPGWLVIYGREAQGDKDAANLVPVARDEKVKTDKVESVGLTTKPPARYNEATLLSAMEGAGKLVDDDALREAMAGKGLGTPATRAAIIEGLLTEKYLVREGRELIPTAKAFQLMTLLRGLGVQELTQAELTGEWEHKLSQIERGRLKRDEFMLEIAQMTQQIVKRAKEYDSDTIPGDYATLDTPCPQCGGQVKENYRRFACTACEFSISKIPGGRQFEIEEVEELLLKKEIGPLQGFRSKMGRPFAAILKLGKDDEGHFKMEFDFGQNDDEGDGEPVDFSGQEPVGTCPKCGGAVFEHGMKYVCENSVASPKSCDFTTGKIILQQEISREQIGKLLHDGKTDLLTGFKSSRTGRNFKAFLVKQPDGKIGFEFEAREPKPGAKTAAKTAARGAAKADDEAEAAPAPAKKAAAKAPATKTAAKKTATAKTTATKTAAKKAPAKSAARKTAVEAGE</sequence>
<evidence type="ECO:0000256" key="10">
    <source>
        <dbReference type="ARBA" id="ARBA00031985"/>
    </source>
</evidence>
<evidence type="ECO:0000256" key="5">
    <source>
        <dbReference type="ARBA" id="ARBA00022842"/>
    </source>
</evidence>
<feature type="compositionally biased region" description="Low complexity" evidence="13">
    <location>
        <begin position="825"/>
        <end position="837"/>
    </location>
</feature>
<evidence type="ECO:0000256" key="8">
    <source>
        <dbReference type="ARBA" id="ARBA00023235"/>
    </source>
</evidence>
<proteinExistence type="inferred from homology"/>
<feature type="region of interest" description="Disordered" evidence="13">
    <location>
        <begin position="818"/>
        <end position="898"/>
    </location>
</feature>
<dbReference type="AlphaFoldDB" id="A0A976G839"/>
<dbReference type="GO" id="GO:0003677">
    <property type="term" value="F:DNA binding"/>
    <property type="evidence" value="ECO:0007669"/>
    <property type="project" value="UniProtKB-KW"/>
</dbReference>
<evidence type="ECO:0000313" key="17">
    <source>
        <dbReference type="EMBL" id="SPC10818.1"/>
    </source>
</evidence>
<feature type="domain" description="Toprim" evidence="14">
    <location>
        <begin position="3"/>
        <end position="136"/>
    </location>
</feature>
<protein>
    <recommendedName>
        <fullName evidence="3">DNA topoisomerase</fullName>
        <ecNumber evidence="3">5.6.2.1</ecNumber>
    </recommendedName>
    <alternativeName>
        <fullName evidence="12">Omega-protein</fullName>
    </alternativeName>
    <alternativeName>
        <fullName evidence="11">Relaxing enzyme</fullName>
    </alternativeName>
    <alternativeName>
        <fullName evidence="9">Swivelase</fullName>
    </alternativeName>
    <alternativeName>
        <fullName evidence="10">Untwisting enzyme</fullName>
    </alternativeName>
</protein>
<dbReference type="InterPro" id="IPR013825">
    <property type="entry name" value="Topo_IA_cen_sub2"/>
</dbReference>
<dbReference type="NCBIfam" id="NF006032">
    <property type="entry name" value="PRK08173.1"/>
    <property type="match status" value="1"/>
</dbReference>
<dbReference type="Gene3D" id="1.10.460.10">
    <property type="entry name" value="Topoisomerase I, domain 2"/>
    <property type="match status" value="1"/>
</dbReference>